<dbReference type="AlphaFoldDB" id="A0A2T0XL82"/>
<dbReference type="UniPathway" id="UPA00028">
    <property type="reaction ID" value="UER00004"/>
</dbReference>
<evidence type="ECO:0000256" key="1">
    <source>
        <dbReference type="ARBA" id="ARBA00004994"/>
    </source>
</evidence>
<keyword evidence="14" id="KW-1185">Reference proteome</keyword>
<dbReference type="Pfam" id="PF02558">
    <property type="entry name" value="ApbA"/>
    <property type="match status" value="1"/>
</dbReference>
<keyword evidence="6 10" id="KW-0521">NADP</keyword>
<dbReference type="PANTHER" id="PTHR21708:SF26">
    <property type="entry name" value="2-DEHYDROPANTOATE 2-REDUCTASE"/>
    <property type="match status" value="1"/>
</dbReference>
<comment type="function">
    <text evidence="10">Catalyzes the NADPH-dependent reduction of ketopantoate into pantoic acid.</text>
</comment>
<dbReference type="FunFam" id="1.10.1040.10:FF:000017">
    <property type="entry name" value="2-dehydropantoate 2-reductase"/>
    <property type="match status" value="1"/>
</dbReference>
<reference evidence="13 14" key="1">
    <citation type="submission" date="2018-03" db="EMBL/GenBank/DDBJ databases">
        <title>Genomic Encyclopedia of Type Strains, Phase III (KMG-III): the genomes of soil and plant-associated and newly described type strains.</title>
        <authorList>
            <person name="Whitman W."/>
        </authorList>
    </citation>
    <scope>NUCLEOTIDE SEQUENCE [LARGE SCALE GENOMIC DNA]</scope>
    <source>
        <strain evidence="13 14">MWH-P2sevCIIIb</strain>
    </source>
</reference>
<evidence type="ECO:0000313" key="14">
    <source>
        <dbReference type="Proteomes" id="UP000238308"/>
    </source>
</evidence>
<evidence type="ECO:0000256" key="8">
    <source>
        <dbReference type="ARBA" id="ARBA00032024"/>
    </source>
</evidence>
<gene>
    <name evidence="13" type="ORF">BCM14_1146</name>
</gene>
<organism evidence="13 14">
    <name type="scientific">Jezberella montanilacus</name>
    <dbReference type="NCBI Taxonomy" id="323426"/>
    <lineage>
        <taxon>Bacteria</taxon>
        <taxon>Pseudomonadati</taxon>
        <taxon>Pseudomonadota</taxon>
        <taxon>Betaproteobacteria</taxon>
        <taxon>Burkholderiales</taxon>
        <taxon>Alcaligenaceae</taxon>
        <taxon>Jezberella</taxon>
    </lineage>
</organism>
<dbReference type="OrthoDB" id="8555723at2"/>
<protein>
    <recommendedName>
        <fullName evidence="4 10">2-dehydropantoate 2-reductase</fullName>
        <ecNumber evidence="3 10">1.1.1.169</ecNumber>
    </recommendedName>
    <alternativeName>
        <fullName evidence="8 10">Ketopantoate reductase</fullName>
    </alternativeName>
</protein>
<dbReference type="InterPro" id="IPR013752">
    <property type="entry name" value="KPA_reductase"/>
</dbReference>
<dbReference type="GO" id="GO:0008677">
    <property type="term" value="F:2-dehydropantoate 2-reductase activity"/>
    <property type="evidence" value="ECO:0007669"/>
    <property type="project" value="UniProtKB-EC"/>
</dbReference>
<dbReference type="PANTHER" id="PTHR21708">
    <property type="entry name" value="PROBABLE 2-DEHYDROPANTOATE 2-REDUCTASE"/>
    <property type="match status" value="1"/>
</dbReference>
<proteinExistence type="inferred from homology"/>
<feature type="domain" description="Ketopantoate reductase N-terminal" evidence="11">
    <location>
        <begin position="6"/>
        <end position="152"/>
    </location>
</feature>
<dbReference type="EC" id="1.1.1.169" evidence="3 10"/>
<dbReference type="InterPro" id="IPR013332">
    <property type="entry name" value="KPR_N"/>
</dbReference>
<comment type="pathway">
    <text evidence="1 10">Cofactor biosynthesis; (R)-pantothenate biosynthesis; (R)-pantoate from 3-methyl-2-oxobutanoate: step 2/2.</text>
</comment>
<evidence type="ECO:0000259" key="11">
    <source>
        <dbReference type="Pfam" id="PF02558"/>
    </source>
</evidence>
<evidence type="ECO:0000313" key="13">
    <source>
        <dbReference type="EMBL" id="PRY99693.1"/>
    </source>
</evidence>
<comment type="similarity">
    <text evidence="2 10">Belongs to the ketopantoate reductase family.</text>
</comment>
<dbReference type="SUPFAM" id="SSF48179">
    <property type="entry name" value="6-phosphogluconate dehydrogenase C-terminal domain-like"/>
    <property type="match status" value="1"/>
</dbReference>
<evidence type="ECO:0000256" key="5">
    <source>
        <dbReference type="ARBA" id="ARBA00022655"/>
    </source>
</evidence>
<dbReference type="GO" id="GO:0005737">
    <property type="term" value="C:cytoplasm"/>
    <property type="evidence" value="ECO:0007669"/>
    <property type="project" value="TreeGrafter"/>
</dbReference>
<evidence type="ECO:0000256" key="10">
    <source>
        <dbReference type="RuleBase" id="RU362068"/>
    </source>
</evidence>
<dbReference type="RefSeq" id="WP_106227070.1">
    <property type="nucleotide sequence ID" value="NZ_PVTV01000011.1"/>
</dbReference>
<dbReference type="InterPro" id="IPR036291">
    <property type="entry name" value="NAD(P)-bd_dom_sf"/>
</dbReference>
<keyword evidence="5 10" id="KW-0566">Pantothenate biosynthesis</keyword>
<evidence type="ECO:0000259" key="12">
    <source>
        <dbReference type="Pfam" id="PF08546"/>
    </source>
</evidence>
<dbReference type="InterPro" id="IPR008927">
    <property type="entry name" value="6-PGluconate_DH-like_C_sf"/>
</dbReference>
<evidence type="ECO:0000256" key="7">
    <source>
        <dbReference type="ARBA" id="ARBA00023002"/>
    </source>
</evidence>
<keyword evidence="7 10" id="KW-0560">Oxidoreductase</keyword>
<dbReference type="NCBIfam" id="TIGR00745">
    <property type="entry name" value="apbA_panE"/>
    <property type="match status" value="1"/>
</dbReference>
<dbReference type="InterPro" id="IPR051402">
    <property type="entry name" value="KPR-Related"/>
</dbReference>
<name>A0A2T0XL82_9BURK</name>
<dbReference type="InterPro" id="IPR013328">
    <property type="entry name" value="6PGD_dom2"/>
</dbReference>
<evidence type="ECO:0000256" key="3">
    <source>
        <dbReference type="ARBA" id="ARBA00013014"/>
    </source>
</evidence>
<dbReference type="Pfam" id="PF08546">
    <property type="entry name" value="ApbA_C"/>
    <property type="match status" value="1"/>
</dbReference>
<evidence type="ECO:0000256" key="2">
    <source>
        <dbReference type="ARBA" id="ARBA00007870"/>
    </source>
</evidence>
<dbReference type="Proteomes" id="UP000238308">
    <property type="component" value="Unassembled WGS sequence"/>
</dbReference>
<evidence type="ECO:0000256" key="9">
    <source>
        <dbReference type="ARBA" id="ARBA00048793"/>
    </source>
</evidence>
<sequence length="312" mass="34364">MKDPKVIVMGAGAVGCFFGGMLARAGHDVTMIARPDHVEAIKRDGLYMDCLSFKEYVSVKATEQLNVIDQADLILFCVKSPDSGKTIELIKPYLKPDAIILSLQNGVDNCHRIRQLIDNPVYPAVVYVATAMAGPGHLKHHGRGELAIGGWEPERAHDSEIQTQLKSVSHLFEAAGVPCKVSADVRQDLWYKFLVNCCYNGISAIGQIQYGDMVAVESVRDLIDELGREVVAIARHEGIAMSDKDAKYVIDQIPKTMPTQKSSTGQDIARRKPTEIDYLNGLIVRKGKQYGIPAPANQAIYALVKMIEHYNT</sequence>
<evidence type="ECO:0000256" key="6">
    <source>
        <dbReference type="ARBA" id="ARBA00022857"/>
    </source>
</evidence>
<dbReference type="SUPFAM" id="SSF51735">
    <property type="entry name" value="NAD(P)-binding Rossmann-fold domains"/>
    <property type="match status" value="1"/>
</dbReference>
<dbReference type="PROSITE" id="PS51257">
    <property type="entry name" value="PROKAR_LIPOPROTEIN"/>
    <property type="match status" value="1"/>
</dbReference>
<comment type="caution">
    <text evidence="13">The sequence shown here is derived from an EMBL/GenBank/DDBJ whole genome shotgun (WGS) entry which is preliminary data.</text>
</comment>
<feature type="domain" description="Ketopantoate reductase C-terminal" evidence="12">
    <location>
        <begin position="184"/>
        <end position="308"/>
    </location>
</feature>
<comment type="catalytic activity">
    <reaction evidence="9 10">
        <text>(R)-pantoate + NADP(+) = 2-dehydropantoate + NADPH + H(+)</text>
        <dbReference type="Rhea" id="RHEA:16233"/>
        <dbReference type="ChEBI" id="CHEBI:11561"/>
        <dbReference type="ChEBI" id="CHEBI:15378"/>
        <dbReference type="ChEBI" id="CHEBI:15980"/>
        <dbReference type="ChEBI" id="CHEBI:57783"/>
        <dbReference type="ChEBI" id="CHEBI:58349"/>
        <dbReference type="EC" id="1.1.1.169"/>
    </reaction>
</comment>
<dbReference type="InterPro" id="IPR003710">
    <property type="entry name" value="ApbA"/>
</dbReference>
<evidence type="ECO:0000256" key="4">
    <source>
        <dbReference type="ARBA" id="ARBA00019465"/>
    </source>
</evidence>
<dbReference type="Gene3D" id="3.40.50.720">
    <property type="entry name" value="NAD(P)-binding Rossmann-like Domain"/>
    <property type="match status" value="1"/>
</dbReference>
<accession>A0A2T0XL82</accession>
<dbReference type="EMBL" id="PVTV01000011">
    <property type="protein sequence ID" value="PRY99693.1"/>
    <property type="molecule type" value="Genomic_DNA"/>
</dbReference>
<dbReference type="Gene3D" id="1.10.1040.10">
    <property type="entry name" value="N-(1-d-carboxylethyl)-l-norvaline Dehydrogenase, domain 2"/>
    <property type="match status" value="1"/>
</dbReference>
<dbReference type="GO" id="GO:0015940">
    <property type="term" value="P:pantothenate biosynthetic process"/>
    <property type="evidence" value="ECO:0007669"/>
    <property type="project" value="UniProtKB-UniPathway"/>
</dbReference>